<gene>
    <name evidence="1" type="ORF">NCTC11466_02966</name>
</gene>
<reference evidence="1 2" key="1">
    <citation type="submission" date="2018-12" db="EMBL/GenBank/DDBJ databases">
        <authorList>
            <consortium name="Pathogen Informatics"/>
        </authorList>
    </citation>
    <scope>NUCLEOTIDE SEQUENCE [LARGE SCALE GENOMIC DNA]</scope>
    <source>
        <strain evidence="1 2">NCTC11466</strain>
    </source>
</reference>
<protein>
    <submittedName>
        <fullName evidence="1">Uncharacterized protein</fullName>
    </submittedName>
</protein>
<dbReference type="AlphaFoldDB" id="A0A3S4MF79"/>
<sequence length="158" mass="17798">MKIKLLFGLGGVLAGGALAFFLFSSEVGKRNALACSTEYSFTRNEGEASEVRVNTIAQFYFHRDGTGLITHKGAAKAEGRNLIVDRDIDFTWEQRDDDKVIVLSYGKTWRRYNDNTPDAQWGGFALPGVRYYITISELSPSVWLIKDRLYPAYICRGN</sequence>
<dbReference type="KEGG" id="clap:NCTC11466_02966"/>
<name>A0A3S4MF79_9ENTR</name>
<dbReference type="OrthoDB" id="6603496at2"/>
<dbReference type="EMBL" id="LR134201">
    <property type="protein sequence ID" value="VEB99016.1"/>
    <property type="molecule type" value="Genomic_DNA"/>
</dbReference>
<evidence type="ECO:0000313" key="1">
    <source>
        <dbReference type="EMBL" id="VEB99016.1"/>
    </source>
</evidence>
<proteinExistence type="predicted"/>
<dbReference type="RefSeq" id="WP_126356903.1">
    <property type="nucleotide sequence ID" value="NZ_LR134201.1"/>
</dbReference>
<organism evidence="1 2">
    <name type="scientific">Cedecea lapagei</name>
    <dbReference type="NCBI Taxonomy" id="158823"/>
    <lineage>
        <taxon>Bacteria</taxon>
        <taxon>Pseudomonadati</taxon>
        <taxon>Pseudomonadota</taxon>
        <taxon>Gammaproteobacteria</taxon>
        <taxon>Enterobacterales</taxon>
        <taxon>Enterobacteriaceae</taxon>
        <taxon>Cedecea</taxon>
    </lineage>
</organism>
<evidence type="ECO:0000313" key="2">
    <source>
        <dbReference type="Proteomes" id="UP000274122"/>
    </source>
</evidence>
<dbReference type="Proteomes" id="UP000274122">
    <property type="component" value="Chromosome"/>
</dbReference>
<accession>A0A3S4MF79</accession>
<keyword evidence="2" id="KW-1185">Reference proteome</keyword>